<evidence type="ECO:0000259" key="8">
    <source>
        <dbReference type="Pfam" id="PF00752"/>
    </source>
</evidence>
<keyword evidence="11" id="KW-1185">Reference proteome</keyword>
<keyword evidence="7" id="KW-0496">Mitochondrion</keyword>
<keyword evidence="5" id="KW-0378">Hydrolase</keyword>
<dbReference type="Pfam" id="PF00752">
    <property type="entry name" value="XPG_N"/>
    <property type="match status" value="1"/>
</dbReference>
<reference evidence="11" key="1">
    <citation type="journal article" date="2023" name="Commun. Biol.">
        <title>Genome analysis of Parmales, the sister group of diatoms, reveals the evolutionary specialization of diatoms from phago-mixotrophs to photoautotrophs.</title>
        <authorList>
            <person name="Ban H."/>
            <person name="Sato S."/>
            <person name="Yoshikawa S."/>
            <person name="Yamada K."/>
            <person name="Nakamura Y."/>
            <person name="Ichinomiya M."/>
            <person name="Sato N."/>
            <person name="Blanc-Mathieu R."/>
            <person name="Endo H."/>
            <person name="Kuwata A."/>
            <person name="Ogata H."/>
        </authorList>
    </citation>
    <scope>NUCLEOTIDE SEQUENCE [LARGE SCALE GENOMIC DNA]</scope>
    <source>
        <strain evidence="11">NIES 3700</strain>
    </source>
</reference>
<evidence type="ECO:0000313" key="11">
    <source>
        <dbReference type="Proteomes" id="UP001165122"/>
    </source>
</evidence>
<dbReference type="InterPro" id="IPR006084">
    <property type="entry name" value="XPG/Rad2"/>
</dbReference>
<keyword evidence="2" id="KW-0597">Phosphoprotein</keyword>
<dbReference type="InterPro" id="IPR008918">
    <property type="entry name" value="HhH2"/>
</dbReference>
<organism evidence="10 11">
    <name type="scientific">Triparma laevis f. longispina</name>
    <dbReference type="NCBI Taxonomy" id="1714387"/>
    <lineage>
        <taxon>Eukaryota</taxon>
        <taxon>Sar</taxon>
        <taxon>Stramenopiles</taxon>
        <taxon>Ochrophyta</taxon>
        <taxon>Bolidophyceae</taxon>
        <taxon>Parmales</taxon>
        <taxon>Triparmaceae</taxon>
        <taxon>Triparma</taxon>
    </lineage>
</organism>
<sequence>MGITTLSSILSPPVPSPLPPTVFIDSPCWIVEACTSPSLSLLHSDPVLNLFFTRTVSMMKIGVKPVFVFDSPSLSHNPTFHTHQSRIAHLISELGLTYHRSSSNAESLCSLLHLSTPDSGVVTNDTDAFAYGCERTFKNVTCETINREKNLCVKLPEGWGRRDVITFAALVGSDVCPGINNVGTKTAQKFIQTCKRHNFDSLQTLENLSNEGKDVQSLPTDEDAEIFLHLSSKIITSTTLQPPPHHYLKIYTIPPHSTSSPPATPLKLPTLSRTLIFGFTKSTSEVKTVKALIELQSYKILQTSTSNPLITLKKIHSLKSSKYELEFMSRYKDVEVNCFLIYERKRVEEMFGGLVEEFIRRDNRMKMNVETVKGRSALFGLQSSSKRKRTTDVKNNRTFEPTRRKCTTTKPVDSVSKNEGKIHRLFSPGSKIERYHMSRSPTNEIMCESSKTPSVPFSFF</sequence>
<dbReference type="Gene3D" id="1.10.150.20">
    <property type="entry name" value="5' to 3' exonuclease, C-terminal subdomain"/>
    <property type="match status" value="1"/>
</dbReference>
<evidence type="ECO:0000313" key="10">
    <source>
        <dbReference type="EMBL" id="GMI04112.1"/>
    </source>
</evidence>
<dbReference type="GO" id="GO:0046872">
    <property type="term" value="F:metal ion binding"/>
    <property type="evidence" value="ECO:0007669"/>
    <property type="project" value="UniProtKB-KW"/>
</dbReference>
<name>A0A9W7C6D0_9STRA</name>
<evidence type="ECO:0000256" key="4">
    <source>
        <dbReference type="ARBA" id="ARBA00022723"/>
    </source>
</evidence>
<feature type="domain" description="XPG-I" evidence="9">
    <location>
        <begin position="95"/>
        <end position="174"/>
    </location>
</feature>
<evidence type="ECO:0000259" key="9">
    <source>
        <dbReference type="Pfam" id="PF00867"/>
    </source>
</evidence>
<keyword evidence="4" id="KW-0479">Metal-binding</keyword>
<evidence type="ECO:0000256" key="6">
    <source>
        <dbReference type="ARBA" id="ARBA00022842"/>
    </source>
</evidence>
<dbReference type="Proteomes" id="UP001165122">
    <property type="component" value="Unassembled WGS sequence"/>
</dbReference>
<dbReference type="InterPro" id="IPR006085">
    <property type="entry name" value="XPG_DNA_repair_N"/>
</dbReference>
<keyword evidence="3" id="KW-0540">Nuclease</keyword>
<evidence type="ECO:0000256" key="5">
    <source>
        <dbReference type="ARBA" id="ARBA00022801"/>
    </source>
</evidence>
<dbReference type="EMBL" id="BRXW01000068">
    <property type="protein sequence ID" value="GMI04112.1"/>
    <property type="molecule type" value="Genomic_DNA"/>
</dbReference>
<evidence type="ECO:0000256" key="3">
    <source>
        <dbReference type="ARBA" id="ARBA00022722"/>
    </source>
</evidence>
<evidence type="ECO:0000256" key="7">
    <source>
        <dbReference type="ARBA" id="ARBA00023128"/>
    </source>
</evidence>
<feature type="domain" description="XPG N-terminal" evidence="8">
    <location>
        <begin position="20"/>
        <end position="74"/>
    </location>
</feature>
<accession>A0A9W7C6D0</accession>
<dbReference type="SUPFAM" id="SSF47807">
    <property type="entry name" value="5' to 3' exonuclease, C-terminal subdomain"/>
    <property type="match status" value="1"/>
</dbReference>
<gene>
    <name evidence="10" type="ORF">TrLO_g10886</name>
</gene>
<dbReference type="AlphaFoldDB" id="A0A9W7C6D0"/>
<dbReference type="GO" id="GO:0017108">
    <property type="term" value="F:5'-flap endonuclease activity"/>
    <property type="evidence" value="ECO:0007669"/>
    <property type="project" value="TreeGrafter"/>
</dbReference>
<dbReference type="PANTHER" id="PTHR11081">
    <property type="entry name" value="FLAP ENDONUCLEASE FAMILY MEMBER"/>
    <property type="match status" value="1"/>
</dbReference>
<evidence type="ECO:0000256" key="1">
    <source>
        <dbReference type="ARBA" id="ARBA00001946"/>
    </source>
</evidence>
<dbReference type="CDD" id="cd09897">
    <property type="entry name" value="H3TH_FEN1-XPG-like"/>
    <property type="match status" value="1"/>
</dbReference>
<dbReference type="InterPro" id="IPR029060">
    <property type="entry name" value="PIN-like_dom_sf"/>
</dbReference>
<evidence type="ECO:0008006" key="12">
    <source>
        <dbReference type="Google" id="ProtNLM"/>
    </source>
</evidence>
<dbReference type="GO" id="GO:0003677">
    <property type="term" value="F:DNA binding"/>
    <property type="evidence" value="ECO:0007669"/>
    <property type="project" value="InterPro"/>
</dbReference>
<protein>
    <recommendedName>
        <fullName evidence="12">XPG-I domain-containing protein</fullName>
    </recommendedName>
</protein>
<dbReference type="PANTHER" id="PTHR11081:SF59">
    <property type="entry name" value="FI23547P1"/>
    <property type="match status" value="1"/>
</dbReference>
<dbReference type="Pfam" id="PF00867">
    <property type="entry name" value="XPG_I"/>
    <property type="match status" value="1"/>
</dbReference>
<evidence type="ECO:0000256" key="2">
    <source>
        <dbReference type="ARBA" id="ARBA00022553"/>
    </source>
</evidence>
<dbReference type="SUPFAM" id="SSF88723">
    <property type="entry name" value="PIN domain-like"/>
    <property type="match status" value="1"/>
</dbReference>
<dbReference type="OrthoDB" id="44928at2759"/>
<dbReference type="PRINTS" id="PR00853">
    <property type="entry name" value="XPGRADSUPER"/>
</dbReference>
<keyword evidence="6" id="KW-0460">Magnesium</keyword>
<comment type="caution">
    <text evidence="10">The sequence shown here is derived from an EMBL/GenBank/DDBJ whole genome shotgun (WGS) entry which is preliminary data.</text>
</comment>
<dbReference type="Gene3D" id="3.40.50.1010">
    <property type="entry name" value="5'-nuclease"/>
    <property type="match status" value="2"/>
</dbReference>
<dbReference type="InterPro" id="IPR036279">
    <property type="entry name" value="5-3_exonuclease_C_sf"/>
</dbReference>
<proteinExistence type="predicted"/>
<dbReference type="SMART" id="SM00279">
    <property type="entry name" value="HhH2"/>
    <property type="match status" value="1"/>
</dbReference>
<comment type="cofactor">
    <cofactor evidence="1">
        <name>Mg(2+)</name>
        <dbReference type="ChEBI" id="CHEBI:18420"/>
    </cofactor>
</comment>
<dbReference type="InterPro" id="IPR006086">
    <property type="entry name" value="XPG-I_dom"/>
</dbReference>